<accession>A0A538U3N0</accession>
<feature type="compositionally biased region" description="Basic and acidic residues" evidence="1">
    <location>
        <begin position="111"/>
        <end position="125"/>
    </location>
</feature>
<dbReference type="NCBIfam" id="TIGR01869">
    <property type="entry name" value="casC_Cse4"/>
    <property type="match status" value="1"/>
</dbReference>
<name>A0A538U3N0_UNCEI</name>
<reference evidence="2 3" key="1">
    <citation type="journal article" date="2019" name="Nat. Microbiol.">
        <title>Mediterranean grassland soil C-N compound turnover is dependent on rainfall and depth, and is mediated by genomically divergent microorganisms.</title>
        <authorList>
            <person name="Diamond S."/>
            <person name="Andeer P.F."/>
            <person name="Li Z."/>
            <person name="Crits-Christoph A."/>
            <person name="Burstein D."/>
            <person name="Anantharaman K."/>
            <person name="Lane K.R."/>
            <person name="Thomas B.C."/>
            <person name="Pan C."/>
            <person name="Northen T.R."/>
            <person name="Banfield J.F."/>
        </authorList>
    </citation>
    <scope>NUCLEOTIDE SEQUENCE [LARGE SCALE GENOMIC DNA]</scope>
    <source>
        <strain evidence="2">WS_11</strain>
    </source>
</reference>
<evidence type="ECO:0000313" key="3">
    <source>
        <dbReference type="Proteomes" id="UP000319771"/>
    </source>
</evidence>
<dbReference type="InterPro" id="IPR010148">
    <property type="entry name" value="CRISPR-assoc_prot_CT1975"/>
</dbReference>
<dbReference type="Pfam" id="PF09344">
    <property type="entry name" value="Cas_CT1975"/>
    <property type="match status" value="1"/>
</dbReference>
<proteinExistence type="predicted"/>
<gene>
    <name evidence="2" type="primary">cas7e</name>
    <name evidence="2" type="ORF">E6K81_12460</name>
</gene>
<evidence type="ECO:0000256" key="1">
    <source>
        <dbReference type="SAM" id="MobiDB-lite"/>
    </source>
</evidence>
<dbReference type="AlphaFoldDB" id="A0A538U3N0"/>
<sequence>MRMSSRFLQIHTLTNYPASLLNRDDAGFAKRMPFGGGVRTRISSQCLKRHWRVYDGENSLKSIDAPESVRSRVAFDRFVVEPLVKQGVERNVAVLAAQKIVAKVFGSEAKQEKADKQRGKKKSDQDASSGSKTAATPQVTVLGKPELDYLCQLALDAITAAKGIPAQVEKEIDRLTDEKELKNNLKALKPGSLEAGLGAALFGRMVTGDILSRTDAAIHVAHAMTVHSQMAESDYFTAIDDLIREEGEQGSGHINASELTSGLFYGYVVVDVNGLLANLGDNRTLAGDVVERLVHIVSTVSPGAKKGSTAPYAYSHLVLAEGGSAQPRTLQNAFIEPVRTAGNLVHNTYAAIQQHLADLDAMYGKNERRAHAGLATDGLFEEKMTLTELAAWTKDQVLE</sequence>
<feature type="region of interest" description="Disordered" evidence="1">
    <location>
        <begin position="111"/>
        <end position="137"/>
    </location>
</feature>
<evidence type="ECO:0000313" key="2">
    <source>
        <dbReference type="EMBL" id="TMQ70498.1"/>
    </source>
</evidence>
<organism evidence="2 3">
    <name type="scientific">Eiseniibacteriota bacterium</name>
    <dbReference type="NCBI Taxonomy" id="2212470"/>
    <lineage>
        <taxon>Bacteria</taxon>
        <taxon>Candidatus Eiseniibacteriota</taxon>
    </lineage>
</organism>
<dbReference type="Proteomes" id="UP000319771">
    <property type="component" value="Unassembled WGS sequence"/>
</dbReference>
<comment type="caution">
    <text evidence="2">The sequence shown here is derived from an EMBL/GenBank/DDBJ whole genome shotgun (WGS) entry which is preliminary data.</text>
</comment>
<protein>
    <submittedName>
        <fullName evidence="2">Type I-E CRISPR-associated protein Cas7/Cse4/CasC</fullName>
    </submittedName>
</protein>
<dbReference type="EMBL" id="VBPB01000221">
    <property type="protein sequence ID" value="TMQ70498.1"/>
    <property type="molecule type" value="Genomic_DNA"/>
</dbReference>
<feature type="compositionally biased region" description="Polar residues" evidence="1">
    <location>
        <begin position="126"/>
        <end position="137"/>
    </location>
</feature>